<keyword evidence="10" id="KW-0489">Methyltransferase</keyword>
<dbReference type="AlphaFoldDB" id="A0A0M2SJ83"/>
<dbReference type="InterPro" id="IPR052530">
    <property type="entry name" value="NAD(P)H_nitroreductase"/>
</dbReference>
<evidence type="ECO:0000256" key="8">
    <source>
        <dbReference type="PIRSR" id="PIRSR000232-1"/>
    </source>
</evidence>
<evidence type="ECO:0000256" key="4">
    <source>
        <dbReference type="ARBA" id="ARBA00022857"/>
    </source>
</evidence>
<dbReference type="InterPro" id="IPR000415">
    <property type="entry name" value="Nitroreductase-like"/>
</dbReference>
<dbReference type="OrthoDB" id="9804207at2"/>
<dbReference type="InterPro" id="IPR026021">
    <property type="entry name" value="YdjA-like"/>
</dbReference>
<accession>A0A0M2SJ83</accession>
<dbReference type="GO" id="GO:0008168">
    <property type="term" value="F:methyltransferase activity"/>
    <property type="evidence" value="ECO:0007669"/>
    <property type="project" value="UniProtKB-KW"/>
</dbReference>
<evidence type="ECO:0000256" key="6">
    <source>
        <dbReference type="ARBA" id="ARBA00023027"/>
    </source>
</evidence>
<dbReference type="Proteomes" id="UP000034287">
    <property type="component" value="Unassembled WGS sequence"/>
</dbReference>
<dbReference type="EC" id="1.-.-.-" evidence="7"/>
<dbReference type="PANTHER" id="PTHR43821:SF1">
    <property type="entry name" value="NAD(P)H NITROREDUCTASE YDJA-RELATED"/>
    <property type="match status" value="1"/>
</dbReference>
<keyword evidence="6 7" id="KW-0520">NAD</keyword>
<keyword evidence="3 7" id="KW-0288">FMN</keyword>
<sequence>MDVTEAIRGRRSLGRVKDTPVEREKIEAMLGSAVWAPNHHRTEPWKFFVLSGEGRKPLSRVLKEAARGRVDDPESEEGKKRIEKISKKPFAAPTVIAVVLSPSDNPKAIYIEDVCAVAAATQNMLLTAHSLGLSAIWRSGPIYNTPPVKAHFGLREDEEILGLVFVGEPDMAKDNVKRAPFDEKTTWIDSDDQ</sequence>
<evidence type="ECO:0000313" key="10">
    <source>
        <dbReference type="EMBL" id="KKK32907.1"/>
    </source>
</evidence>
<name>A0A0M2SJ83_9STAP</name>
<proteinExistence type="inferred from homology"/>
<evidence type="ECO:0000256" key="2">
    <source>
        <dbReference type="ARBA" id="ARBA00022630"/>
    </source>
</evidence>
<organism evidence="10 11">
    <name type="scientific">Salinicoccus sediminis</name>
    <dbReference type="NCBI Taxonomy" id="1432562"/>
    <lineage>
        <taxon>Bacteria</taxon>
        <taxon>Bacillati</taxon>
        <taxon>Bacillota</taxon>
        <taxon>Bacilli</taxon>
        <taxon>Bacillales</taxon>
        <taxon>Staphylococcaceae</taxon>
        <taxon>Salinicoccus</taxon>
    </lineage>
</organism>
<dbReference type="GO" id="GO:0016491">
    <property type="term" value="F:oxidoreductase activity"/>
    <property type="evidence" value="ECO:0007669"/>
    <property type="project" value="UniProtKB-UniRule"/>
</dbReference>
<evidence type="ECO:0000313" key="11">
    <source>
        <dbReference type="Proteomes" id="UP000034287"/>
    </source>
</evidence>
<reference evidence="10 11" key="1">
    <citation type="submission" date="2015-04" db="EMBL/GenBank/DDBJ databases">
        <title>Taxonomic description and genome sequence of Salinicoccus sediminis sp. nov., a novel hyper halotolerant bacterium isolated from marine sediment.</title>
        <authorList>
            <person name="Mathan Kumar R."/>
            <person name="Kaur G."/>
            <person name="Kumar N."/>
            <person name="Kumar A."/>
            <person name="Singh N.K."/>
            <person name="Kaur N."/>
            <person name="Mayilraj S."/>
        </authorList>
    </citation>
    <scope>NUCLEOTIDE SEQUENCE [LARGE SCALE GENOMIC DNA]</scope>
    <source>
        <strain evidence="10 11">SV-16</strain>
    </source>
</reference>
<dbReference type="Gene3D" id="3.40.109.10">
    <property type="entry name" value="NADH Oxidase"/>
    <property type="match status" value="1"/>
</dbReference>
<keyword evidence="2 7" id="KW-0285">Flavoprotein</keyword>
<keyword evidence="11" id="KW-1185">Reference proteome</keyword>
<dbReference type="GO" id="GO:0032259">
    <property type="term" value="P:methylation"/>
    <property type="evidence" value="ECO:0007669"/>
    <property type="project" value="UniProtKB-KW"/>
</dbReference>
<dbReference type="Pfam" id="PF00881">
    <property type="entry name" value="Nitroreductase"/>
    <property type="match status" value="1"/>
</dbReference>
<dbReference type="PATRIC" id="fig|1432562.3.peg.2549"/>
<dbReference type="STRING" id="1432562.WN59_12715"/>
<dbReference type="RefSeq" id="WP_046580705.1">
    <property type="nucleotide sequence ID" value="NZ_LAYZ01000026.1"/>
</dbReference>
<dbReference type="PIRSF" id="PIRSF000232">
    <property type="entry name" value="YdjA"/>
    <property type="match status" value="1"/>
</dbReference>
<dbReference type="PANTHER" id="PTHR43821">
    <property type="entry name" value="NAD(P)H NITROREDUCTASE YDJA-RELATED"/>
    <property type="match status" value="1"/>
</dbReference>
<keyword evidence="10" id="KW-0808">Transferase</keyword>
<feature type="binding site" description="in other chain" evidence="8">
    <location>
        <begin position="137"/>
        <end position="139"/>
    </location>
    <ligand>
        <name>FMN</name>
        <dbReference type="ChEBI" id="CHEBI:58210"/>
        <note>ligand shared between dimeric partners</note>
    </ligand>
</feature>
<protein>
    <recommendedName>
        <fullName evidence="7">Putative NAD(P)H nitroreductase</fullName>
        <ecNumber evidence="7">1.-.-.-</ecNumber>
    </recommendedName>
</protein>
<evidence type="ECO:0000256" key="3">
    <source>
        <dbReference type="ARBA" id="ARBA00022643"/>
    </source>
</evidence>
<keyword evidence="4 7" id="KW-0521">NADP</keyword>
<evidence type="ECO:0000256" key="1">
    <source>
        <dbReference type="ARBA" id="ARBA00007118"/>
    </source>
</evidence>
<keyword evidence="5 7" id="KW-0560">Oxidoreductase</keyword>
<gene>
    <name evidence="10" type="ORF">WN59_12715</name>
</gene>
<feature type="binding site" evidence="8">
    <location>
        <position position="39"/>
    </location>
    <ligand>
        <name>FMN</name>
        <dbReference type="ChEBI" id="CHEBI:58210"/>
        <note>ligand shared between dimeric partners</note>
    </ligand>
</feature>
<comment type="caution">
    <text evidence="10">The sequence shown here is derived from an EMBL/GenBank/DDBJ whole genome shotgun (WGS) entry which is preliminary data.</text>
</comment>
<evidence type="ECO:0000259" key="9">
    <source>
        <dbReference type="Pfam" id="PF00881"/>
    </source>
</evidence>
<feature type="binding site" description="in other chain" evidence="8">
    <location>
        <begin position="10"/>
        <end position="12"/>
    </location>
    <ligand>
        <name>FMN</name>
        <dbReference type="ChEBI" id="CHEBI:58210"/>
        <note>ligand shared between dimeric partners</note>
    </ligand>
</feature>
<dbReference type="EMBL" id="LAYZ01000026">
    <property type="protein sequence ID" value="KKK32907.1"/>
    <property type="molecule type" value="Genomic_DNA"/>
</dbReference>
<evidence type="ECO:0000256" key="7">
    <source>
        <dbReference type="PIRNR" id="PIRNR000232"/>
    </source>
</evidence>
<dbReference type="InterPro" id="IPR029479">
    <property type="entry name" value="Nitroreductase"/>
</dbReference>
<comment type="similarity">
    <text evidence="1 7">Belongs to the nitroreductase family.</text>
</comment>
<dbReference type="SUPFAM" id="SSF55469">
    <property type="entry name" value="FMN-dependent nitroreductase-like"/>
    <property type="match status" value="1"/>
</dbReference>
<dbReference type="CDD" id="cd02135">
    <property type="entry name" value="YdjA-like"/>
    <property type="match status" value="1"/>
</dbReference>
<feature type="domain" description="Nitroreductase" evidence="9">
    <location>
        <begin position="7"/>
        <end position="167"/>
    </location>
</feature>
<evidence type="ECO:0000256" key="5">
    <source>
        <dbReference type="ARBA" id="ARBA00023002"/>
    </source>
</evidence>
<comment type="cofactor">
    <cofactor evidence="8">
        <name>FMN</name>
        <dbReference type="ChEBI" id="CHEBI:58210"/>
    </cofactor>
    <text evidence="8">Binds 1 FMN per subunit.</text>
</comment>